<dbReference type="RefSeq" id="WP_176504561.1">
    <property type="nucleotide sequence ID" value="NZ_OAOQ01000010.1"/>
</dbReference>
<gene>
    <name evidence="1" type="ORF">SAMN05878503_110109</name>
</gene>
<dbReference type="Proteomes" id="UP000219467">
    <property type="component" value="Unassembled WGS sequence"/>
</dbReference>
<sequence length="272" mass="26739">MQLGLGLGLTTQRGRSDPPIITATSAPVLAPLEAGATIASAYTAGVYASSAGTISSAVATYLLNGSSVAASTVVAEGDTVAVSVLVTDSAGNTRTFSAGTQAVTYVAPTISGLQDLSASYGASISINAALMASGSNLVYSLTGPSWLSISPSTGMITGTAPEADFTGTATVTVTNPGGSASDTFAVMVSGDTAEVTISPEADGTVVIHLPTGAASLPIVVTSEPWASRGTWPVIVARTALEAGPVNLVPPVVTGSADVGETLTADGGLWIYA</sequence>
<protein>
    <submittedName>
        <fullName evidence="1">Putative Ig domain-containing protein</fullName>
    </submittedName>
</protein>
<dbReference type="AlphaFoldDB" id="A0A285CW22"/>
<dbReference type="EMBL" id="OAOQ01000010">
    <property type="protein sequence ID" value="SNX71779.1"/>
    <property type="molecule type" value="Genomic_DNA"/>
</dbReference>
<dbReference type="GO" id="GO:0016020">
    <property type="term" value="C:membrane"/>
    <property type="evidence" value="ECO:0007669"/>
    <property type="project" value="InterPro"/>
</dbReference>
<keyword evidence="2" id="KW-1185">Reference proteome</keyword>
<dbReference type="Pfam" id="PF05345">
    <property type="entry name" value="He_PIG"/>
    <property type="match status" value="1"/>
</dbReference>
<evidence type="ECO:0000313" key="2">
    <source>
        <dbReference type="Proteomes" id="UP000219467"/>
    </source>
</evidence>
<dbReference type="GO" id="GO:0005509">
    <property type="term" value="F:calcium ion binding"/>
    <property type="evidence" value="ECO:0007669"/>
    <property type="project" value="InterPro"/>
</dbReference>
<feature type="non-terminal residue" evidence="1">
    <location>
        <position position="272"/>
    </location>
</feature>
<dbReference type="InterPro" id="IPR015919">
    <property type="entry name" value="Cadherin-like_sf"/>
</dbReference>
<accession>A0A285CW22</accession>
<name>A0A285CW22_9RHOB</name>
<dbReference type="InterPro" id="IPR013783">
    <property type="entry name" value="Ig-like_fold"/>
</dbReference>
<evidence type="ECO:0000313" key="1">
    <source>
        <dbReference type="EMBL" id="SNX71779.1"/>
    </source>
</evidence>
<reference evidence="2" key="1">
    <citation type="submission" date="2017-08" db="EMBL/GenBank/DDBJ databases">
        <authorList>
            <person name="Varghese N."/>
            <person name="Submissions S."/>
        </authorList>
    </citation>
    <scope>NUCLEOTIDE SEQUENCE [LARGE SCALE GENOMIC DNA]</scope>
    <source>
        <strain evidence="2">JA234</strain>
    </source>
</reference>
<dbReference type="SUPFAM" id="SSF49313">
    <property type="entry name" value="Cadherin-like"/>
    <property type="match status" value="1"/>
</dbReference>
<dbReference type="Gene3D" id="2.60.40.10">
    <property type="entry name" value="Immunoglobulins"/>
    <property type="match status" value="1"/>
</dbReference>
<proteinExistence type="predicted"/>
<organism evidence="1 2">
    <name type="scientific">Cereibacter ovatus</name>
    <dbReference type="NCBI Taxonomy" id="439529"/>
    <lineage>
        <taxon>Bacteria</taxon>
        <taxon>Pseudomonadati</taxon>
        <taxon>Pseudomonadota</taxon>
        <taxon>Alphaproteobacteria</taxon>
        <taxon>Rhodobacterales</taxon>
        <taxon>Paracoccaceae</taxon>
        <taxon>Cereibacter</taxon>
    </lineage>
</organism>